<dbReference type="Pfam" id="PF13622">
    <property type="entry name" value="4HBT_3"/>
    <property type="match status" value="1"/>
</dbReference>
<evidence type="ECO:0000259" key="4">
    <source>
        <dbReference type="Pfam" id="PF13622"/>
    </source>
</evidence>
<dbReference type="InterPro" id="IPR049449">
    <property type="entry name" value="TesB_ACOT8-like_N"/>
</dbReference>
<dbReference type="Gene3D" id="2.40.160.210">
    <property type="entry name" value="Acyl-CoA thioesterase, double hotdog domain"/>
    <property type="match status" value="1"/>
</dbReference>
<dbReference type="Pfam" id="PF02551">
    <property type="entry name" value="Acyl_CoA_thio"/>
    <property type="match status" value="1"/>
</dbReference>
<dbReference type="InterPro" id="IPR029069">
    <property type="entry name" value="HotDog_dom_sf"/>
</dbReference>
<keyword evidence="2" id="KW-0378">Hydrolase</keyword>
<dbReference type="Proteomes" id="UP001589862">
    <property type="component" value="Unassembled WGS sequence"/>
</dbReference>
<comment type="similarity">
    <text evidence="1">Belongs to the C/M/P thioester hydrolase family.</text>
</comment>
<dbReference type="PANTHER" id="PTHR11066:SF34">
    <property type="entry name" value="ACYL-COENZYME A THIOESTERASE 8"/>
    <property type="match status" value="1"/>
</dbReference>
<dbReference type="CDD" id="cd03444">
    <property type="entry name" value="Thioesterase_II_repeat1"/>
    <property type="match status" value="1"/>
</dbReference>
<dbReference type="CDD" id="cd03445">
    <property type="entry name" value="Thioesterase_II_repeat2"/>
    <property type="match status" value="1"/>
</dbReference>
<gene>
    <name evidence="5" type="ORF">ACFFFR_03975</name>
</gene>
<keyword evidence="6" id="KW-1185">Reference proteome</keyword>
<feature type="domain" description="Acyl-CoA thioesterase 2 C-terminal" evidence="3">
    <location>
        <begin position="191"/>
        <end position="295"/>
    </location>
</feature>
<name>A0ABV6P8U2_9MICC</name>
<evidence type="ECO:0000259" key="3">
    <source>
        <dbReference type="Pfam" id="PF02551"/>
    </source>
</evidence>
<evidence type="ECO:0000256" key="1">
    <source>
        <dbReference type="ARBA" id="ARBA00006538"/>
    </source>
</evidence>
<evidence type="ECO:0000256" key="2">
    <source>
        <dbReference type="ARBA" id="ARBA00022801"/>
    </source>
</evidence>
<evidence type="ECO:0000313" key="6">
    <source>
        <dbReference type="Proteomes" id="UP001589862"/>
    </source>
</evidence>
<reference evidence="5 6" key="1">
    <citation type="submission" date="2024-09" db="EMBL/GenBank/DDBJ databases">
        <authorList>
            <person name="Sun Q."/>
            <person name="Mori K."/>
        </authorList>
    </citation>
    <scope>NUCLEOTIDE SEQUENCE [LARGE SCALE GENOMIC DNA]</scope>
    <source>
        <strain evidence="5 6">NCAIM B.02604</strain>
    </source>
</reference>
<sequence length="333" mass="37345">MSEQSLTPPSPDKRVQYLHDLLTLSPNGDDADTGEELFLGPVAQQHQHRVFGGQVLAQGVMACTQTVNPERPLHSIHAYFLRPGDSKKPITFGVDRLRDGRSFSARRANAYQDGKPILSMLASFQSPAEGYDHQISMPADLPQPEDLDSVAVQLGHINHPVAQEWAWERPFDIRHVDPPLWLYAAKERKNTNMVWLRTPAAFAVNDAMHKAALAYASDYTVLEPVLRQHGVHWTRPEMSVASLDHAMWWHRPAPVDDWLLYVSDSPSAQGARGLGLGHFFTRDGLLVATVGQEGMLRVPDTFRTRMKQLAQDAVIRTASWRKPRSRWGGRNGS</sequence>
<evidence type="ECO:0000313" key="5">
    <source>
        <dbReference type="EMBL" id="MFC0581548.1"/>
    </source>
</evidence>
<dbReference type="InterPro" id="IPR042171">
    <property type="entry name" value="Acyl-CoA_hotdog"/>
</dbReference>
<dbReference type="RefSeq" id="WP_377458238.1">
    <property type="nucleotide sequence ID" value="NZ_JBHLUB010000018.1"/>
</dbReference>
<organism evidence="5 6">
    <name type="scientific">Micrococcoides hystricis</name>
    <dbReference type="NCBI Taxonomy" id="1572761"/>
    <lineage>
        <taxon>Bacteria</taxon>
        <taxon>Bacillati</taxon>
        <taxon>Actinomycetota</taxon>
        <taxon>Actinomycetes</taxon>
        <taxon>Micrococcales</taxon>
        <taxon>Micrococcaceae</taxon>
        <taxon>Micrococcoides</taxon>
    </lineage>
</organism>
<dbReference type="SUPFAM" id="SSF54637">
    <property type="entry name" value="Thioesterase/thiol ester dehydrase-isomerase"/>
    <property type="match status" value="2"/>
</dbReference>
<dbReference type="InterPro" id="IPR025652">
    <property type="entry name" value="TesB_C"/>
</dbReference>
<proteinExistence type="inferred from homology"/>
<comment type="caution">
    <text evidence="5">The sequence shown here is derived from an EMBL/GenBank/DDBJ whole genome shotgun (WGS) entry which is preliminary data.</text>
</comment>
<accession>A0ABV6P8U2</accession>
<dbReference type="InterPro" id="IPR003703">
    <property type="entry name" value="Acyl_CoA_thio"/>
</dbReference>
<dbReference type="EMBL" id="JBHLUB010000018">
    <property type="protein sequence ID" value="MFC0581548.1"/>
    <property type="molecule type" value="Genomic_DNA"/>
</dbReference>
<feature type="domain" description="Acyl-CoA thioesterase-like N-terminal HotDog" evidence="4">
    <location>
        <begin position="47"/>
        <end position="125"/>
    </location>
</feature>
<protein>
    <submittedName>
        <fullName evidence="5">Acyl-CoA thioesterase</fullName>
    </submittedName>
</protein>
<dbReference type="PANTHER" id="PTHR11066">
    <property type="entry name" value="ACYL-COA THIOESTERASE"/>
    <property type="match status" value="1"/>
</dbReference>